<dbReference type="InterPro" id="IPR050415">
    <property type="entry name" value="MRET"/>
</dbReference>
<feature type="region of interest" description="Disordered" evidence="4">
    <location>
        <begin position="1"/>
        <end position="21"/>
    </location>
</feature>
<evidence type="ECO:0000313" key="7">
    <source>
        <dbReference type="Proteomes" id="UP000662857"/>
    </source>
</evidence>
<dbReference type="Gene3D" id="3.40.50.80">
    <property type="entry name" value="Nucleotide-binding domain of ferredoxin-NADP reductase (FNR) module"/>
    <property type="match status" value="1"/>
</dbReference>
<keyword evidence="2" id="KW-0408">Iron</keyword>
<evidence type="ECO:0000259" key="5">
    <source>
        <dbReference type="PROSITE" id="PS51384"/>
    </source>
</evidence>
<evidence type="ECO:0000256" key="3">
    <source>
        <dbReference type="ARBA" id="ARBA00023014"/>
    </source>
</evidence>
<keyword evidence="2" id="KW-0001">2Fe-2S</keyword>
<dbReference type="GO" id="GO:0016491">
    <property type="term" value="F:oxidoreductase activity"/>
    <property type="evidence" value="ECO:0007669"/>
    <property type="project" value="InterPro"/>
</dbReference>
<dbReference type="PANTHER" id="PTHR47354">
    <property type="entry name" value="NADH OXIDOREDUCTASE HCR"/>
    <property type="match status" value="1"/>
</dbReference>
<keyword evidence="2" id="KW-0479">Metal-binding</keyword>
<name>A0A895YG79_9ACTN</name>
<accession>A0A895YG79</accession>
<keyword evidence="7" id="KW-1185">Reference proteome</keyword>
<dbReference type="PANTHER" id="PTHR47354:SF5">
    <property type="entry name" value="PROTEIN RFBI"/>
    <property type="match status" value="1"/>
</dbReference>
<keyword evidence="3" id="KW-0411">Iron-sulfur</keyword>
<organism evidence="6 7">
    <name type="scientific">Natronosporangium hydrolyticum</name>
    <dbReference type="NCBI Taxonomy" id="2811111"/>
    <lineage>
        <taxon>Bacteria</taxon>
        <taxon>Bacillati</taxon>
        <taxon>Actinomycetota</taxon>
        <taxon>Actinomycetes</taxon>
        <taxon>Micromonosporales</taxon>
        <taxon>Micromonosporaceae</taxon>
        <taxon>Natronosporangium</taxon>
    </lineage>
</organism>
<dbReference type="InterPro" id="IPR001433">
    <property type="entry name" value="OxRdtase_FAD/NAD-bd"/>
</dbReference>
<evidence type="ECO:0000256" key="1">
    <source>
        <dbReference type="ARBA" id="ARBA00001974"/>
    </source>
</evidence>
<dbReference type="SUPFAM" id="SSF52343">
    <property type="entry name" value="Ferredoxin reductase-like, C-terminal NADP-linked domain"/>
    <property type="match status" value="1"/>
</dbReference>
<dbReference type="Proteomes" id="UP000662857">
    <property type="component" value="Chromosome"/>
</dbReference>
<dbReference type="InterPro" id="IPR017927">
    <property type="entry name" value="FAD-bd_FR_type"/>
</dbReference>
<dbReference type="InterPro" id="IPR008333">
    <property type="entry name" value="Cbr1-like_FAD-bd_dom"/>
</dbReference>
<dbReference type="Gene3D" id="2.40.30.10">
    <property type="entry name" value="Translation factors"/>
    <property type="match status" value="1"/>
</dbReference>
<dbReference type="PROSITE" id="PS51384">
    <property type="entry name" value="FAD_FR"/>
    <property type="match status" value="1"/>
</dbReference>
<comment type="cofactor">
    <cofactor evidence="1">
        <name>FAD</name>
        <dbReference type="ChEBI" id="CHEBI:57692"/>
    </cofactor>
</comment>
<sequence>MARTAVPGRLTGQRLTGRRPTGRRLPWRVARLASYRDETATARTLTLAVPGWPGHVAGQHVDLRLTAADGYQAQRSYSVAGAPTADQVELTIERVPGGEVSPYLTDQFRVGDPLEIRGPVGGWFVWRPQEVAPVLLVAGGSGIVPLMSMIRHRHAAGNSARFRLVYSTRSPAAAYYTGELAGFAAEWGGISLSYVYTRAAPAGSERPVGRLTPADLAAADWSPVTGPRCFVCGPTGFVEAAADALVQLGHAPEQIRTERFGPTGG</sequence>
<dbReference type="SUPFAM" id="SSF63380">
    <property type="entry name" value="Riboflavin synthase domain-like"/>
    <property type="match status" value="1"/>
</dbReference>
<dbReference type="AlphaFoldDB" id="A0A895YG79"/>
<evidence type="ECO:0000256" key="2">
    <source>
        <dbReference type="ARBA" id="ARBA00022714"/>
    </source>
</evidence>
<protein>
    <submittedName>
        <fullName evidence="6">Ferredoxin reductase</fullName>
    </submittedName>
</protein>
<dbReference type="RefSeq" id="WP_239678795.1">
    <property type="nucleotide sequence ID" value="NZ_CP070499.1"/>
</dbReference>
<dbReference type="PRINTS" id="PR00410">
    <property type="entry name" value="PHEHYDRXLASE"/>
</dbReference>
<dbReference type="CDD" id="cd06217">
    <property type="entry name" value="FNR_iron_sulfur_binding_3"/>
    <property type="match status" value="1"/>
</dbReference>
<reference evidence="6" key="1">
    <citation type="submission" date="2021-02" db="EMBL/GenBank/DDBJ databases">
        <title>Natrosporangium hydrolyticum gen. nov., sp. nov, a haloalkaliphilic actinobacterium from a soda solonchak soil.</title>
        <authorList>
            <person name="Sorokin D.Y."/>
            <person name="Khijniak T.V."/>
            <person name="Zakharycheva A.P."/>
            <person name="Boueva O.V."/>
            <person name="Ariskina E.V."/>
            <person name="Hahnke R.L."/>
            <person name="Bunk B."/>
            <person name="Sproer C."/>
            <person name="Schumann P."/>
            <person name="Evtushenko L.I."/>
            <person name="Kublanov I.V."/>
        </authorList>
    </citation>
    <scope>NUCLEOTIDE SEQUENCE</scope>
    <source>
        <strain evidence="6">DSM 106523</strain>
    </source>
</reference>
<evidence type="ECO:0000313" key="6">
    <source>
        <dbReference type="EMBL" id="QSB16571.1"/>
    </source>
</evidence>
<dbReference type="Pfam" id="PF00175">
    <property type="entry name" value="NAD_binding_1"/>
    <property type="match status" value="1"/>
</dbReference>
<proteinExistence type="predicted"/>
<dbReference type="InterPro" id="IPR017938">
    <property type="entry name" value="Riboflavin_synthase-like_b-brl"/>
</dbReference>
<dbReference type="InterPro" id="IPR039261">
    <property type="entry name" value="FNR_nucleotide-bd"/>
</dbReference>
<dbReference type="KEGG" id="nhy:JQS43_09995"/>
<dbReference type="EMBL" id="CP070499">
    <property type="protein sequence ID" value="QSB16571.1"/>
    <property type="molecule type" value="Genomic_DNA"/>
</dbReference>
<dbReference type="Pfam" id="PF00970">
    <property type="entry name" value="FAD_binding_6"/>
    <property type="match status" value="1"/>
</dbReference>
<gene>
    <name evidence="6" type="ORF">JQS43_09995</name>
</gene>
<evidence type="ECO:0000256" key="4">
    <source>
        <dbReference type="SAM" id="MobiDB-lite"/>
    </source>
</evidence>
<dbReference type="GO" id="GO:0051537">
    <property type="term" value="F:2 iron, 2 sulfur cluster binding"/>
    <property type="evidence" value="ECO:0007669"/>
    <property type="project" value="UniProtKB-KW"/>
</dbReference>
<feature type="domain" description="FAD-binding FR-type" evidence="5">
    <location>
        <begin position="25"/>
        <end position="126"/>
    </location>
</feature>